<reference evidence="1 2" key="1">
    <citation type="submission" date="2019-05" db="EMBL/GenBank/DDBJ databases">
        <title>The compact genome of Giardia muris reveals important steps in the evolution of intestinal protozoan parasites.</title>
        <authorList>
            <person name="Xu F."/>
            <person name="Jimenez-Gonzalez A."/>
            <person name="Einarsson E."/>
            <person name="Astvaldsson A."/>
            <person name="Peirasmaki D."/>
            <person name="Eckmann L."/>
            <person name="Andersson J.O."/>
            <person name="Svard S.G."/>
            <person name="Jerlstrom-Hultqvist J."/>
        </authorList>
    </citation>
    <scope>NUCLEOTIDE SEQUENCE [LARGE SCALE GENOMIC DNA]</scope>
    <source>
        <strain evidence="1 2">Roberts-Thomson</strain>
    </source>
</reference>
<organism evidence="1 2">
    <name type="scientific">Giardia muris</name>
    <dbReference type="NCBI Taxonomy" id="5742"/>
    <lineage>
        <taxon>Eukaryota</taxon>
        <taxon>Metamonada</taxon>
        <taxon>Diplomonadida</taxon>
        <taxon>Hexamitidae</taxon>
        <taxon>Giardiinae</taxon>
        <taxon>Giardia</taxon>
    </lineage>
</organism>
<accession>A0A4Z1SYW5</accession>
<evidence type="ECO:0000313" key="2">
    <source>
        <dbReference type="Proteomes" id="UP000315496"/>
    </source>
</evidence>
<dbReference type="VEuPathDB" id="GiardiaDB:GMRT_jh024"/>
<name>A0A4Z1SYW5_GIAMU</name>
<dbReference type="AlphaFoldDB" id="A0A4Z1SYW5"/>
<gene>
    <name evidence="1" type="ORF">GMRT_jh024</name>
</gene>
<dbReference type="EMBL" id="VDLU01000002">
    <property type="protein sequence ID" value="TNJ28688.1"/>
    <property type="molecule type" value="Genomic_DNA"/>
</dbReference>
<protein>
    <submittedName>
        <fullName evidence="1">Uncharacterized protein</fullName>
    </submittedName>
</protein>
<keyword evidence="2" id="KW-1185">Reference proteome</keyword>
<comment type="caution">
    <text evidence="1">The sequence shown here is derived from an EMBL/GenBank/DDBJ whole genome shotgun (WGS) entry which is preliminary data.</text>
</comment>
<evidence type="ECO:0000313" key="1">
    <source>
        <dbReference type="EMBL" id="TNJ28688.1"/>
    </source>
</evidence>
<proteinExistence type="predicted"/>
<dbReference type="Proteomes" id="UP000315496">
    <property type="component" value="Chromosome 2"/>
</dbReference>
<sequence length="93" mass="10206">MADTLVSMETIAEQNYLLTIQTGLSDRPERLEFPSEVPRPLGAPPVLVTSDTNVYLAHTERLLGTHVAVLEETLLPVDEVIVLTVAPLEKVVE</sequence>